<evidence type="ECO:0000259" key="8">
    <source>
        <dbReference type="PROSITE" id="PS50109"/>
    </source>
</evidence>
<dbReference type="InterPro" id="IPR036097">
    <property type="entry name" value="HisK_dim/P_sf"/>
</dbReference>
<comment type="catalytic activity">
    <reaction evidence="1">
        <text>ATP + protein L-histidine = ADP + protein N-phospho-L-histidine.</text>
        <dbReference type="EC" id="2.7.13.3"/>
    </reaction>
</comment>
<keyword evidence="4" id="KW-0808">Transferase</keyword>
<keyword evidence="6" id="KW-0902">Two-component regulatory system</keyword>
<evidence type="ECO:0000256" key="1">
    <source>
        <dbReference type="ARBA" id="ARBA00000085"/>
    </source>
</evidence>
<dbReference type="Gene3D" id="3.30.565.10">
    <property type="entry name" value="Histidine kinase-like ATPase, C-terminal domain"/>
    <property type="match status" value="1"/>
</dbReference>
<dbReference type="InterPro" id="IPR003594">
    <property type="entry name" value="HATPase_dom"/>
</dbReference>
<evidence type="ECO:0000256" key="5">
    <source>
        <dbReference type="ARBA" id="ARBA00022777"/>
    </source>
</evidence>
<dbReference type="AlphaFoldDB" id="A0A1U9KNP2"/>
<evidence type="ECO:0000256" key="7">
    <source>
        <dbReference type="ARBA" id="ARBA00023136"/>
    </source>
</evidence>
<dbReference type="GO" id="GO:0000155">
    <property type="term" value="F:phosphorelay sensor kinase activity"/>
    <property type="evidence" value="ECO:0007669"/>
    <property type="project" value="InterPro"/>
</dbReference>
<dbReference type="InterPro" id="IPR003661">
    <property type="entry name" value="HisK_dim/P_dom"/>
</dbReference>
<evidence type="ECO:0000256" key="3">
    <source>
        <dbReference type="ARBA" id="ARBA00022553"/>
    </source>
</evidence>
<dbReference type="GO" id="GO:0004721">
    <property type="term" value="F:phosphoprotein phosphatase activity"/>
    <property type="evidence" value="ECO:0007669"/>
    <property type="project" value="TreeGrafter"/>
</dbReference>
<dbReference type="InterPro" id="IPR050351">
    <property type="entry name" value="BphY/WalK/GraS-like"/>
</dbReference>
<dbReference type="PANTHER" id="PTHR45453:SF1">
    <property type="entry name" value="PHOSPHATE REGULON SENSOR PROTEIN PHOR"/>
    <property type="match status" value="1"/>
</dbReference>
<evidence type="ECO:0000256" key="6">
    <source>
        <dbReference type="ARBA" id="ARBA00023012"/>
    </source>
</evidence>
<dbReference type="KEGG" id="nch:A0U93_05120"/>
<dbReference type="STRING" id="320497.A0U93_05120"/>
<dbReference type="InterPro" id="IPR004358">
    <property type="entry name" value="Sig_transdc_His_kin-like_C"/>
</dbReference>
<dbReference type="SMART" id="SM00387">
    <property type="entry name" value="HATPase_c"/>
    <property type="match status" value="1"/>
</dbReference>
<dbReference type="SUPFAM" id="SSF55785">
    <property type="entry name" value="PYP-like sensor domain (PAS domain)"/>
    <property type="match status" value="1"/>
</dbReference>
<dbReference type="SUPFAM" id="SSF47384">
    <property type="entry name" value="Homodimeric domain of signal transducing histidine kinase"/>
    <property type="match status" value="1"/>
</dbReference>
<feature type="domain" description="Histidine kinase" evidence="8">
    <location>
        <begin position="161"/>
        <end position="381"/>
    </location>
</feature>
<dbReference type="Proteomes" id="UP000188604">
    <property type="component" value="Chromosome"/>
</dbReference>
<keyword evidence="5" id="KW-0418">Kinase</keyword>
<dbReference type="InterPro" id="IPR036890">
    <property type="entry name" value="HATPase_C_sf"/>
</dbReference>
<evidence type="ECO:0000313" key="10">
    <source>
        <dbReference type="Proteomes" id="UP000188604"/>
    </source>
</evidence>
<evidence type="ECO:0000256" key="4">
    <source>
        <dbReference type="ARBA" id="ARBA00022679"/>
    </source>
</evidence>
<evidence type="ECO:0000256" key="2">
    <source>
        <dbReference type="ARBA" id="ARBA00012438"/>
    </source>
</evidence>
<organism evidence="9 10">
    <name type="scientific">Neoasaia chiangmaiensis</name>
    <dbReference type="NCBI Taxonomy" id="320497"/>
    <lineage>
        <taxon>Bacteria</taxon>
        <taxon>Pseudomonadati</taxon>
        <taxon>Pseudomonadota</taxon>
        <taxon>Alphaproteobacteria</taxon>
        <taxon>Acetobacterales</taxon>
        <taxon>Acetobacteraceae</taxon>
        <taxon>Neoasaia</taxon>
    </lineage>
</organism>
<dbReference type="GO" id="GO:0016036">
    <property type="term" value="P:cellular response to phosphate starvation"/>
    <property type="evidence" value="ECO:0007669"/>
    <property type="project" value="TreeGrafter"/>
</dbReference>
<keyword evidence="3" id="KW-0597">Phosphoprotein</keyword>
<dbReference type="SMART" id="SM00388">
    <property type="entry name" value="HisKA"/>
    <property type="match status" value="1"/>
</dbReference>
<sequence length="381" mass="41857">MTLFAALEWLGWLLAGLGWFLVWRGQRVVAESLGRDDVATGGSPSPEAFVELLPMAVVLLDPNGRILHANREAVAQFGNALNAVMRHPYAQAAMLDMAGEGAVSTQYELTVPVRRFVQVTFAPWHLDWGAPEWRSDAIIAVLDDRSEADALDRMRADFVAYASHELRTPLASLIGFIETLRGPAADDPAAQRQFLTIMAGQAARMQRLIDRLLYLSRVQRLEHSRPKELVSTQDIQDRLMDETAVLLRDADASFRMTVPEEDVFFPGDEDQIVQVILNLVENAVKYGGAGVAVRLTIETNVQNGLSIVVGDNGPGIEAQHLPRLTERFYRVETRNAVAQPSGTGLGLAIVKHIVDRHGGRLTIDSRLGVGTQCTIVLPLAL</sequence>
<dbReference type="PANTHER" id="PTHR45453">
    <property type="entry name" value="PHOSPHATE REGULON SENSOR PROTEIN PHOR"/>
    <property type="match status" value="1"/>
</dbReference>
<dbReference type="EMBL" id="CP014691">
    <property type="protein sequence ID" value="AQS87422.1"/>
    <property type="molecule type" value="Genomic_DNA"/>
</dbReference>
<protein>
    <recommendedName>
        <fullName evidence="2">histidine kinase</fullName>
        <ecNumber evidence="2">2.7.13.3</ecNumber>
    </recommendedName>
</protein>
<proteinExistence type="predicted"/>
<dbReference type="Gene3D" id="1.10.287.130">
    <property type="match status" value="1"/>
</dbReference>
<evidence type="ECO:0000313" key="9">
    <source>
        <dbReference type="EMBL" id="AQS87422.1"/>
    </source>
</evidence>
<dbReference type="Pfam" id="PF02518">
    <property type="entry name" value="HATPase_c"/>
    <property type="match status" value="1"/>
</dbReference>
<gene>
    <name evidence="9" type="ORF">A0U93_05120</name>
</gene>
<dbReference type="EC" id="2.7.13.3" evidence="2"/>
<dbReference type="PROSITE" id="PS50109">
    <property type="entry name" value="HIS_KIN"/>
    <property type="match status" value="1"/>
</dbReference>
<keyword evidence="10" id="KW-1185">Reference proteome</keyword>
<dbReference type="CDD" id="cd00082">
    <property type="entry name" value="HisKA"/>
    <property type="match status" value="1"/>
</dbReference>
<dbReference type="InterPro" id="IPR005467">
    <property type="entry name" value="His_kinase_dom"/>
</dbReference>
<dbReference type="PRINTS" id="PR00344">
    <property type="entry name" value="BCTRLSENSOR"/>
</dbReference>
<reference evidence="9 10" key="1">
    <citation type="submission" date="2016-03" db="EMBL/GenBank/DDBJ databases">
        <title>Acetic acid bacteria sequencing.</title>
        <authorList>
            <person name="Brandt J."/>
            <person name="Jakob F."/>
            <person name="Vogel R.F."/>
        </authorList>
    </citation>
    <scope>NUCLEOTIDE SEQUENCE [LARGE SCALE GENOMIC DNA]</scope>
    <source>
        <strain evidence="9 10">NBRC 101099</strain>
    </source>
</reference>
<dbReference type="SUPFAM" id="SSF55874">
    <property type="entry name" value="ATPase domain of HSP90 chaperone/DNA topoisomerase II/histidine kinase"/>
    <property type="match status" value="1"/>
</dbReference>
<name>A0A1U9KNP2_9PROT</name>
<dbReference type="CDD" id="cd00075">
    <property type="entry name" value="HATPase"/>
    <property type="match status" value="1"/>
</dbReference>
<dbReference type="FunFam" id="3.30.565.10:FF:000006">
    <property type="entry name" value="Sensor histidine kinase WalK"/>
    <property type="match status" value="1"/>
</dbReference>
<dbReference type="Pfam" id="PF00512">
    <property type="entry name" value="HisKA"/>
    <property type="match status" value="1"/>
</dbReference>
<keyword evidence="7" id="KW-0472">Membrane</keyword>
<dbReference type="GO" id="GO:0005886">
    <property type="term" value="C:plasma membrane"/>
    <property type="evidence" value="ECO:0007669"/>
    <property type="project" value="TreeGrafter"/>
</dbReference>
<dbReference type="FunFam" id="1.10.287.130:FF:000001">
    <property type="entry name" value="Two-component sensor histidine kinase"/>
    <property type="match status" value="1"/>
</dbReference>
<dbReference type="InterPro" id="IPR035965">
    <property type="entry name" value="PAS-like_dom_sf"/>
</dbReference>
<accession>A0A1U9KNP2</accession>